<dbReference type="VEuPathDB" id="FungiDB:AMAG_10380"/>
<reference evidence="2 3" key="1">
    <citation type="submission" date="2009-11" db="EMBL/GenBank/DDBJ databases">
        <title>Annotation of Allomyces macrogynus ATCC 38327.</title>
        <authorList>
            <consortium name="The Broad Institute Genome Sequencing Platform"/>
            <person name="Russ C."/>
            <person name="Cuomo C."/>
            <person name="Burger G."/>
            <person name="Gray M.W."/>
            <person name="Holland P.W.H."/>
            <person name="King N."/>
            <person name="Lang F.B.F."/>
            <person name="Roger A.J."/>
            <person name="Ruiz-Trillo I."/>
            <person name="Young S.K."/>
            <person name="Zeng Q."/>
            <person name="Gargeya S."/>
            <person name="Fitzgerald M."/>
            <person name="Haas B."/>
            <person name="Abouelleil A."/>
            <person name="Alvarado L."/>
            <person name="Arachchi H.M."/>
            <person name="Berlin A."/>
            <person name="Chapman S.B."/>
            <person name="Gearin G."/>
            <person name="Goldberg J."/>
            <person name="Griggs A."/>
            <person name="Gujja S."/>
            <person name="Hansen M."/>
            <person name="Heiman D."/>
            <person name="Howarth C."/>
            <person name="Larimer J."/>
            <person name="Lui A."/>
            <person name="MacDonald P.J.P."/>
            <person name="McCowen C."/>
            <person name="Montmayeur A."/>
            <person name="Murphy C."/>
            <person name="Neiman D."/>
            <person name="Pearson M."/>
            <person name="Priest M."/>
            <person name="Roberts A."/>
            <person name="Saif S."/>
            <person name="Shea T."/>
            <person name="Sisk P."/>
            <person name="Stolte C."/>
            <person name="Sykes S."/>
            <person name="Wortman J."/>
            <person name="Nusbaum C."/>
            <person name="Birren B."/>
        </authorList>
    </citation>
    <scope>NUCLEOTIDE SEQUENCE [LARGE SCALE GENOMIC DNA]</scope>
    <source>
        <strain evidence="2 3">ATCC 38327</strain>
    </source>
</reference>
<name>A0A0L0SU83_ALLM3</name>
<gene>
    <name evidence="2" type="ORF">AMAG_10380</name>
</gene>
<dbReference type="AlphaFoldDB" id="A0A0L0SU83"/>
<proteinExistence type="predicted"/>
<evidence type="ECO:0000313" key="3">
    <source>
        <dbReference type="Proteomes" id="UP000054350"/>
    </source>
</evidence>
<accession>A0A0L0SU83</accession>
<evidence type="ECO:0000256" key="1">
    <source>
        <dbReference type="SAM" id="MobiDB-lite"/>
    </source>
</evidence>
<keyword evidence="3" id="KW-1185">Reference proteome</keyword>
<dbReference type="Proteomes" id="UP000054350">
    <property type="component" value="Unassembled WGS sequence"/>
</dbReference>
<organism evidence="2 3">
    <name type="scientific">Allomyces macrogynus (strain ATCC 38327)</name>
    <name type="common">Allomyces javanicus var. macrogynus</name>
    <dbReference type="NCBI Taxonomy" id="578462"/>
    <lineage>
        <taxon>Eukaryota</taxon>
        <taxon>Fungi</taxon>
        <taxon>Fungi incertae sedis</taxon>
        <taxon>Blastocladiomycota</taxon>
        <taxon>Blastocladiomycetes</taxon>
        <taxon>Blastocladiales</taxon>
        <taxon>Blastocladiaceae</taxon>
        <taxon>Allomyces</taxon>
    </lineage>
</organism>
<evidence type="ECO:0000313" key="2">
    <source>
        <dbReference type="EMBL" id="KNE66128.1"/>
    </source>
</evidence>
<reference evidence="3" key="2">
    <citation type="submission" date="2009-11" db="EMBL/GenBank/DDBJ databases">
        <title>The Genome Sequence of Allomyces macrogynus strain ATCC 38327.</title>
        <authorList>
            <consortium name="The Broad Institute Genome Sequencing Platform"/>
            <person name="Russ C."/>
            <person name="Cuomo C."/>
            <person name="Shea T."/>
            <person name="Young S.K."/>
            <person name="Zeng Q."/>
            <person name="Koehrsen M."/>
            <person name="Haas B."/>
            <person name="Borodovsky M."/>
            <person name="Guigo R."/>
            <person name="Alvarado L."/>
            <person name="Berlin A."/>
            <person name="Borenstein D."/>
            <person name="Chen Z."/>
            <person name="Engels R."/>
            <person name="Freedman E."/>
            <person name="Gellesch M."/>
            <person name="Goldberg J."/>
            <person name="Griggs A."/>
            <person name="Gujja S."/>
            <person name="Heiman D."/>
            <person name="Hepburn T."/>
            <person name="Howarth C."/>
            <person name="Jen D."/>
            <person name="Larson L."/>
            <person name="Lewis B."/>
            <person name="Mehta T."/>
            <person name="Park D."/>
            <person name="Pearson M."/>
            <person name="Roberts A."/>
            <person name="Saif S."/>
            <person name="Shenoy N."/>
            <person name="Sisk P."/>
            <person name="Stolte C."/>
            <person name="Sykes S."/>
            <person name="Walk T."/>
            <person name="White J."/>
            <person name="Yandava C."/>
            <person name="Burger G."/>
            <person name="Gray M.W."/>
            <person name="Holland P.W.H."/>
            <person name="King N."/>
            <person name="Lang F.B.F."/>
            <person name="Roger A.J."/>
            <person name="Ruiz-Trillo I."/>
            <person name="Lander E."/>
            <person name="Nusbaum C."/>
        </authorList>
    </citation>
    <scope>NUCLEOTIDE SEQUENCE [LARGE SCALE GENOMIC DNA]</scope>
    <source>
        <strain evidence="3">ATCC 38327</strain>
    </source>
</reference>
<feature type="compositionally biased region" description="Acidic residues" evidence="1">
    <location>
        <begin position="48"/>
        <end position="92"/>
    </location>
</feature>
<protein>
    <submittedName>
        <fullName evidence="2">Uncharacterized protein</fullName>
    </submittedName>
</protein>
<dbReference type="STRING" id="578462.A0A0L0SU83"/>
<sequence>MDARLAAHAASFWGWSDGDDLGPEDASPRPAPPRKGKHVVEDMRSDSEMDDDDNDDDDEEEEEEEEMSESSEQELDADDDAMSGDDENDDEPQLPVARPSTVRRSAPVVVEFDEAALGGGSTKASIHEYKKFMSSKVSKITAAPAPPPAMSKKEKEKEAELEEQDRELNDLIKTAKLIEEYAAEELTGRDRPQVPDAQAR</sequence>
<dbReference type="OrthoDB" id="5556956at2759"/>
<dbReference type="EMBL" id="GG745349">
    <property type="protein sequence ID" value="KNE66128.1"/>
    <property type="molecule type" value="Genomic_DNA"/>
</dbReference>
<feature type="region of interest" description="Disordered" evidence="1">
    <location>
        <begin position="1"/>
        <end position="106"/>
    </location>
</feature>
<feature type="compositionally biased region" description="Basic and acidic residues" evidence="1">
    <location>
        <begin position="38"/>
        <end position="47"/>
    </location>
</feature>